<feature type="transmembrane region" description="Helical" evidence="1">
    <location>
        <begin position="68"/>
        <end position="87"/>
    </location>
</feature>
<dbReference type="EMBL" id="DXCK01000075">
    <property type="protein sequence ID" value="HIZ01685.1"/>
    <property type="molecule type" value="Genomic_DNA"/>
</dbReference>
<dbReference type="AlphaFoldDB" id="A0A9D2CVX9"/>
<organism evidence="2 3">
    <name type="scientific">Candidatus Bacteroides merdipullorum</name>
    <dbReference type="NCBI Taxonomy" id="2838474"/>
    <lineage>
        <taxon>Bacteria</taxon>
        <taxon>Pseudomonadati</taxon>
        <taxon>Bacteroidota</taxon>
        <taxon>Bacteroidia</taxon>
        <taxon>Bacteroidales</taxon>
        <taxon>Bacteroidaceae</taxon>
        <taxon>Bacteroides</taxon>
    </lineage>
</organism>
<evidence type="ECO:0000313" key="2">
    <source>
        <dbReference type="EMBL" id="HIZ01685.1"/>
    </source>
</evidence>
<sequence>MRQNNDTDLQALWSKQTVPSANLQNIRQEIRSFRRRQIAFYLITGLLMLLTIGFALFIAFYFRPRLTSTYIGLALGGSAFLLALFSAGRSARLYHRLNDTCPNTQYLQALSSLRKQEYFHRHTMLTAYFVLLSLGLCLYMYEYTFARSWPTGIAAYVGLAGWIALNWFYFRPHILRKDKQRLEQFIGRNKELRQQL</sequence>
<feature type="transmembrane region" description="Helical" evidence="1">
    <location>
        <begin position="38"/>
        <end position="62"/>
    </location>
</feature>
<protein>
    <recommendedName>
        <fullName evidence="4">Transmembrane protein</fullName>
    </recommendedName>
</protein>
<keyword evidence="1" id="KW-0472">Membrane</keyword>
<comment type="caution">
    <text evidence="2">The sequence shown here is derived from an EMBL/GenBank/DDBJ whole genome shotgun (WGS) entry which is preliminary data.</text>
</comment>
<reference evidence="2" key="1">
    <citation type="journal article" date="2021" name="PeerJ">
        <title>Extensive microbial diversity within the chicken gut microbiome revealed by metagenomics and culture.</title>
        <authorList>
            <person name="Gilroy R."/>
            <person name="Ravi A."/>
            <person name="Getino M."/>
            <person name="Pursley I."/>
            <person name="Horton D.L."/>
            <person name="Alikhan N.F."/>
            <person name="Baker D."/>
            <person name="Gharbi K."/>
            <person name="Hall N."/>
            <person name="Watson M."/>
            <person name="Adriaenssens E.M."/>
            <person name="Foster-Nyarko E."/>
            <person name="Jarju S."/>
            <person name="Secka A."/>
            <person name="Antonio M."/>
            <person name="Oren A."/>
            <person name="Chaudhuri R.R."/>
            <person name="La Ragione R."/>
            <person name="Hildebrand F."/>
            <person name="Pallen M.J."/>
        </authorList>
    </citation>
    <scope>NUCLEOTIDE SEQUENCE</scope>
    <source>
        <strain evidence="2">ChiHjej12B11-24981</strain>
    </source>
</reference>
<evidence type="ECO:0000256" key="1">
    <source>
        <dbReference type="SAM" id="Phobius"/>
    </source>
</evidence>
<evidence type="ECO:0000313" key="3">
    <source>
        <dbReference type="Proteomes" id="UP000824023"/>
    </source>
</evidence>
<name>A0A9D2CVX9_9BACE</name>
<keyword evidence="1" id="KW-1133">Transmembrane helix</keyword>
<keyword evidence="1" id="KW-0812">Transmembrane</keyword>
<accession>A0A9D2CVX9</accession>
<feature type="transmembrane region" description="Helical" evidence="1">
    <location>
        <begin position="153"/>
        <end position="170"/>
    </location>
</feature>
<proteinExistence type="predicted"/>
<dbReference type="Proteomes" id="UP000824023">
    <property type="component" value="Unassembled WGS sequence"/>
</dbReference>
<evidence type="ECO:0008006" key="4">
    <source>
        <dbReference type="Google" id="ProtNLM"/>
    </source>
</evidence>
<feature type="transmembrane region" description="Helical" evidence="1">
    <location>
        <begin position="123"/>
        <end position="141"/>
    </location>
</feature>
<gene>
    <name evidence="2" type="ORF">H9819_05435</name>
</gene>
<reference evidence="2" key="2">
    <citation type="submission" date="2021-04" db="EMBL/GenBank/DDBJ databases">
        <authorList>
            <person name="Gilroy R."/>
        </authorList>
    </citation>
    <scope>NUCLEOTIDE SEQUENCE</scope>
    <source>
        <strain evidence="2">ChiHjej12B11-24981</strain>
    </source>
</reference>